<reference evidence="1 2" key="1">
    <citation type="journal article" date="2020" name="Phytopathology">
        <title>Genome Sequence Resources of Colletotrichum truncatum, C. plurivorum, C. musicola, and C. sojae: Four Species Pathogenic to Soybean (Glycine max).</title>
        <authorList>
            <person name="Rogerio F."/>
            <person name="Boufleur T.R."/>
            <person name="Ciampi-Guillardi M."/>
            <person name="Sukno S.A."/>
            <person name="Thon M.R."/>
            <person name="Massola Junior N.S."/>
            <person name="Baroncelli R."/>
        </authorList>
    </citation>
    <scope>NUCLEOTIDE SEQUENCE [LARGE SCALE GENOMIC DNA]</scope>
    <source>
        <strain evidence="1 2">CMES1059</strain>
    </source>
</reference>
<dbReference type="Proteomes" id="UP000805649">
    <property type="component" value="Unassembled WGS sequence"/>
</dbReference>
<name>A0ACC3YHE0_COLTU</name>
<accession>A0ACC3YHE0</accession>
<keyword evidence="2" id="KW-1185">Reference proteome</keyword>
<protein>
    <submittedName>
        <fullName evidence="1">Uncharacterized protein</fullName>
    </submittedName>
</protein>
<sequence length="385" mass="42464">MDVCTLSPTTVVGFNSTGNSTLLLSDFDASRRNMAPCGAPTYLRPDPGGCLLPWPYTMAWILIHLPVTVLRVTRWEKVQTLSIILAFFSVYFTIQAYTTHLVPDQIMVWMPLAIVLDIGAMMQLVFLVVEENGVALLWSALRESISRPFIRHQTGDMPLPSRRGQMSERSKSKPQPVPADRGLIGQAWLTILALTLLLTLLILQLIGLALAGKGRDTAGLKATWCSPMFQTAESVLVSCDADPYFVDKSASQGIGCIFLPADEQYRWLNATVAVLSLSLIFQLFDAAILVMVGNNTRWWRARMKRPWFTMFAGNAILLCILIVGVVSSSQLPSSVNRVVWVFKYESSIHSATVCRGTLISAGVRGSIIGWTDGFLHSWGKAYGGF</sequence>
<proteinExistence type="predicted"/>
<gene>
    <name evidence="1" type="ORF">CTRU02_214058</name>
</gene>
<evidence type="ECO:0000313" key="1">
    <source>
        <dbReference type="EMBL" id="KAL0931323.1"/>
    </source>
</evidence>
<comment type="caution">
    <text evidence="1">The sequence shown here is derived from an EMBL/GenBank/DDBJ whole genome shotgun (WGS) entry which is preliminary data.</text>
</comment>
<organism evidence="1 2">
    <name type="scientific">Colletotrichum truncatum</name>
    <name type="common">Anthracnose fungus</name>
    <name type="synonym">Colletotrichum capsici</name>
    <dbReference type="NCBI Taxonomy" id="5467"/>
    <lineage>
        <taxon>Eukaryota</taxon>
        <taxon>Fungi</taxon>
        <taxon>Dikarya</taxon>
        <taxon>Ascomycota</taxon>
        <taxon>Pezizomycotina</taxon>
        <taxon>Sordariomycetes</taxon>
        <taxon>Hypocreomycetidae</taxon>
        <taxon>Glomerellales</taxon>
        <taxon>Glomerellaceae</taxon>
        <taxon>Colletotrichum</taxon>
        <taxon>Colletotrichum truncatum species complex</taxon>
    </lineage>
</organism>
<evidence type="ECO:0000313" key="2">
    <source>
        <dbReference type="Proteomes" id="UP000805649"/>
    </source>
</evidence>
<dbReference type="EMBL" id="VUJX02000010">
    <property type="protein sequence ID" value="KAL0931323.1"/>
    <property type="molecule type" value="Genomic_DNA"/>
</dbReference>